<dbReference type="SUPFAM" id="SSF53335">
    <property type="entry name" value="S-adenosyl-L-methionine-dependent methyltransferases"/>
    <property type="match status" value="1"/>
</dbReference>
<dbReference type="RefSeq" id="WP_180284439.1">
    <property type="nucleotide sequence ID" value="NZ_JABFDB010000021.1"/>
</dbReference>
<organism evidence="2 3">
    <name type="scientific">Azospirillum oleiclasticum</name>
    <dbReference type="NCBI Taxonomy" id="2735135"/>
    <lineage>
        <taxon>Bacteria</taxon>
        <taxon>Pseudomonadati</taxon>
        <taxon>Pseudomonadota</taxon>
        <taxon>Alphaproteobacteria</taxon>
        <taxon>Rhodospirillales</taxon>
        <taxon>Azospirillaceae</taxon>
        <taxon>Azospirillum</taxon>
    </lineage>
</organism>
<dbReference type="GO" id="GO:0008168">
    <property type="term" value="F:methyltransferase activity"/>
    <property type="evidence" value="ECO:0007669"/>
    <property type="project" value="UniProtKB-KW"/>
</dbReference>
<proteinExistence type="predicted"/>
<evidence type="ECO:0000256" key="1">
    <source>
        <dbReference type="ARBA" id="ARBA00022691"/>
    </source>
</evidence>
<dbReference type="Gene3D" id="3.40.50.150">
    <property type="entry name" value="Vaccinia Virus protein VP39"/>
    <property type="match status" value="1"/>
</dbReference>
<evidence type="ECO:0000313" key="2">
    <source>
        <dbReference type="EMBL" id="NYZ22658.1"/>
    </source>
</evidence>
<evidence type="ECO:0000313" key="3">
    <source>
        <dbReference type="Proteomes" id="UP000584642"/>
    </source>
</evidence>
<dbReference type="CDD" id="cd02440">
    <property type="entry name" value="AdoMet_MTases"/>
    <property type="match status" value="1"/>
</dbReference>
<keyword evidence="2" id="KW-0489">Methyltransferase</keyword>
<name>A0ABX2THL5_9PROT</name>
<gene>
    <name evidence="2" type="ORF">HND93_23350</name>
</gene>
<dbReference type="GO" id="GO:0032259">
    <property type="term" value="P:methylation"/>
    <property type="evidence" value="ECO:0007669"/>
    <property type="project" value="UniProtKB-KW"/>
</dbReference>
<protein>
    <submittedName>
        <fullName evidence="2">Phospholipid methyltransferase</fullName>
    </submittedName>
</protein>
<comment type="caution">
    <text evidence="2">The sequence shown here is derived from an EMBL/GenBank/DDBJ whole genome shotgun (WGS) entry which is preliminary data.</text>
</comment>
<keyword evidence="2" id="KW-0808">Transferase</keyword>
<reference evidence="2 3" key="1">
    <citation type="submission" date="2020-05" db="EMBL/GenBank/DDBJ databases">
        <title>Azospirillum oleiclasticum sp. nov, a nitrogen-fixing and heavy crude oil-emulsifying bacterium isolated from the crude oil of Yumen Oilfield.</title>
        <authorList>
            <person name="Wu D."/>
            <person name="Cai M."/>
            <person name="Zhang X."/>
        </authorList>
    </citation>
    <scope>NUCLEOTIDE SEQUENCE [LARGE SCALE GENOMIC DNA]</scope>
    <source>
        <strain evidence="2 3">ROY-1-1-2</strain>
    </source>
</reference>
<dbReference type="EMBL" id="JABFDB010000021">
    <property type="protein sequence ID" value="NYZ22658.1"/>
    <property type="molecule type" value="Genomic_DNA"/>
</dbReference>
<keyword evidence="3" id="KW-1185">Reference proteome</keyword>
<dbReference type="InterPro" id="IPR029063">
    <property type="entry name" value="SAM-dependent_MTases_sf"/>
</dbReference>
<dbReference type="InterPro" id="IPR020596">
    <property type="entry name" value="rRNA_Ade_Mease_Trfase_CS"/>
</dbReference>
<accession>A0ABX2THL5</accession>
<dbReference type="PROSITE" id="PS01131">
    <property type="entry name" value="RRNA_A_DIMETH"/>
    <property type="match status" value="1"/>
</dbReference>
<keyword evidence="1" id="KW-0949">S-adenosyl-L-methionine</keyword>
<dbReference type="Proteomes" id="UP000584642">
    <property type="component" value="Unassembled WGS sequence"/>
</dbReference>
<sequence>MTRSELTTAIKKRKVGKKPPAAWIFLQRWAANPVTMGSVCPSGPGLQKLVRENLICGADEVVVEFGGGTGALTKAILDGGIPDERVYTVEIDSKLAGYLRGIYPRVNVLHGDCRHIDRMLPTNLIGKVGTLLVGLPMVILPKRMQAEIVDAIFRVIPEGRRFLLFTYSFTSPLDMKALGLKGTRLGWTPVNFPPAYLWGYSRA</sequence>